<keyword evidence="2" id="KW-0732">Signal</keyword>
<name>A0AAQ3PAE6_VIGMU</name>
<organism evidence="3 4">
    <name type="scientific">Vigna mungo</name>
    <name type="common">Black gram</name>
    <name type="synonym">Phaseolus mungo</name>
    <dbReference type="NCBI Taxonomy" id="3915"/>
    <lineage>
        <taxon>Eukaryota</taxon>
        <taxon>Viridiplantae</taxon>
        <taxon>Streptophyta</taxon>
        <taxon>Embryophyta</taxon>
        <taxon>Tracheophyta</taxon>
        <taxon>Spermatophyta</taxon>
        <taxon>Magnoliopsida</taxon>
        <taxon>eudicotyledons</taxon>
        <taxon>Gunneridae</taxon>
        <taxon>Pentapetalae</taxon>
        <taxon>rosids</taxon>
        <taxon>fabids</taxon>
        <taxon>Fabales</taxon>
        <taxon>Fabaceae</taxon>
        <taxon>Papilionoideae</taxon>
        <taxon>50 kb inversion clade</taxon>
        <taxon>NPAAA clade</taxon>
        <taxon>indigoferoid/millettioid clade</taxon>
        <taxon>Phaseoleae</taxon>
        <taxon>Vigna</taxon>
    </lineage>
</organism>
<dbReference type="EMBL" id="CP144700">
    <property type="protein sequence ID" value="WVZ25106.1"/>
    <property type="molecule type" value="Genomic_DNA"/>
</dbReference>
<feature type="signal peptide" evidence="2">
    <location>
        <begin position="1"/>
        <end position="21"/>
    </location>
</feature>
<dbReference type="InterPro" id="IPR012337">
    <property type="entry name" value="RNaseH-like_sf"/>
</dbReference>
<sequence length="214" mass="24227">MASFWNHVIFTLKVTVLIVQVLRLERKTTMGYIYEAMEKAKETIMKSFNNNESKYNDVFTIIDNRWTCQLHHPLHAAGHFLNPAFYYSNPDMEYDLEVTNGWIISLPQEWLVVEVDDDNDNEEGGNELATVYEASSIGEPIVYTRRQATNKRKQPSSGGIVIGSSHASEKGPDATPTPKPTGKALILILKDYLTLTRVPQMGKRRDIPHCGVLT</sequence>
<evidence type="ECO:0000256" key="1">
    <source>
        <dbReference type="SAM" id="MobiDB-lite"/>
    </source>
</evidence>
<dbReference type="Proteomes" id="UP001374535">
    <property type="component" value="Chromosome 1"/>
</dbReference>
<evidence type="ECO:0000313" key="4">
    <source>
        <dbReference type="Proteomes" id="UP001374535"/>
    </source>
</evidence>
<evidence type="ECO:0000313" key="3">
    <source>
        <dbReference type="EMBL" id="WVZ25106.1"/>
    </source>
</evidence>
<accession>A0AAQ3PAE6</accession>
<reference evidence="3 4" key="1">
    <citation type="journal article" date="2023" name="Life. Sci Alliance">
        <title>Evolutionary insights into 3D genome organization and epigenetic landscape of Vigna mungo.</title>
        <authorList>
            <person name="Junaid A."/>
            <person name="Singh B."/>
            <person name="Bhatia S."/>
        </authorList>
    </citation>
    <scope>NUCLEOTIDE SEQUENCE [LARGE SCALE GENOMIC DNA]</scope>
    <source>
        <strain evidence="3">Urdbean</strain>
    </source>
</reference>
<proteinExistence type="predicted"/>
<dbReference type="SUPFAM" id="SSF53098">
    <property type="entry name" value="Ribonuclease H-like"/>
    <property type="match status" value="1"/>
</dbReference>
<evidence type="ECO:0000256" key="2">
    <source>
        <dbReference type="SAM" id="SignalP"/>
    </source>
</evidence>
<dbReference type="AlphaFoldDB" id="A0AAQ3PAE6"/>
<keyword evidence="4" id="KW-1185">Reference proteome</keyword>
<feature type="chain" id="PRO_5042982031" evidence="2">
    <location>
        <begin position="22"/>
        <end position="214"/>
    </location>
</feature>
<feature type="region of interest" description="Disordered" evidence="1">
    <location>
        <begin position="147"/>
        <end position="181"/>
    </location>
</feature>
<gene>
    <name evidence="3" type="ORF">V8G54_003650</name>
</gene>
<protein>
    <submittedName>
        <fullName evidence="3">Uncharacterized protein</fullName>
    </submittedName>
</protein>